<dbReference type="RefSeq" id="WP_270880720.1">
    <property type="nucleotide sequence ID" value="NZ_JAQFVF010000035.1"/>
</dbReference>
<keyword evidence="1" id="KW-0472">Membrane</keyword>
<proteinExistence type="predicted"/>
<comment type="caution">
    <text evidence="2">The sequence shown here is derived from an EMBL/GenBank/DDBJ whole genome shotgun (WGS) entry which is preliminary data.</text>
</comment>
<evidence type="ECO:0000313" key="2">
    <source>
        <dbReference type="EMBL" id="MFC5450040.1"/>
    </source>
</evidence>
<protein>
    <submittedName>
        <fullName evidence="2">Uncharacterized protein</fullName>
    </submittedName>
</protein>
<dbReference type="Proteomes" id="UP001596044">
    <property type="component" value="Unassembled WGS sequence"/>
</dbReference>
<reference evidence="3" key="1">
    <citation type="journal article" date="2019" name="Int. J. Syst. Evol. Microbiol.">
        <title>The Global Catalogue of Microorganisms (GCM) 10K type strain sequencing project: providing services to taxonomists for standard genome sequencing and annotation.</title>
        <authorList>
            <consortium name="The Broad Institute Genomics Platform"/>
            <consortium name="The Broad Institute Genome Sequencing Center for Infectious Disease"/>
            <person name="Wu L."/>
            <person name="Ma J."/>
        </authorList>
    </citation>
    <scope>NUCLEOTIDE SEQUENCE [LARGE SCALE GENOMIC DNA]</scope>
    <source>
        <strain evidence="3">KACC 11904</strain>
    </source>
</reference>
<keyword evidence="1" id="KW-0812">Transmembrane</keyword>
<accession>A0ABW0K9K4</accession>
<gene>
    <name evidence="2" type="ORF">ACFPOG_17460</name>
</gene>
<keyword evidence="1" id="KW-1133">Transmembrane helix</keyword>
<evidence type="ECO:0000313" key="3">
    <source>
        <dbReference type="Proteomes" id="UP001596044"/>
    </source>
</evidence>
<dbReference type="EMBL" id="JBHSMJ010000024">
    <property type="protein sequence ID" value="MFC5450040.1"/>
    <property type="molecule type" value="Genomic_DNA"/>
</dbReference>
<name>A0ABW0K9K4_9BACL</name>
<keyword evidence="3" id="KW-1185">Reference proteome</keyword>
<organism evidence="2 3">
    <name type="scientific">Paenibacillus aestuarii</name>
    <dbReference type="NCBI Taxonomy" id="516965"/>
    <lineage>
        <taxon>Bacteria</taxon>
        <taxon>Bacillati</taxon>
        <taxon>Bacillota</taxon>
        <taxon>Bacilli</taxon>
        <taxon>Bacillales</taxon>
        <taxon>Paenibacillaceae</taxon>
        <taxon>Paenibacillus</taxon>
    </lineage>
</organism>
<sequence length="104" mass="11860">MRQKSAEEVRLTQSLNKLLDEMPLLEPSPAITDRVMRSIVEEKLADQPGSQQRRRRKEWVNSCIAAAATILLIQSGIMNKVLHLDAQMTHLAAYIEQLSVFLQF</sequence>
<feature type="transmembrane region" description="Helical" evidence="1">
    <location>
        <begin position="59"/>
        <end position="78"/>
    </location>
</feature>
<evidence type="ECO:0000256" key="1">
    <source>
        <dbReference type="SAM" id="Phobius"/>
    </source>
</evidence>